<feature type="compositionally biased region" description="Polar residues" evidence="1">
    <location>
        <begin position="269"/>
        <end position="285"/>
    </location>
</feature>
<feature type="compositionally biased region" description="Polar residues" evidence="1">
    <location>
        <begin position="53"/>
        <end position="90"/>
    </location>
</feature>
<reference evidence="4" key="1">
    <citation type="journal article" date="2017" name="Nat. Microbiol.">
        <title>Global analysis of biosynthetic gene clusters reveals vast potential of secondary metabolite production in Penicillium species.</title>
        <authorList>
            <person name="Nielsen J.C."/>
            <person name="Grijseels S."/>
            <person name="Prigent S."/>
            <person name="Ji B."/>
            <person name="Dainat J."/>
            <person name="Nielsen K.F."/>
            <person name="Frisvad J.C."/>
            <person name="Workman M."/>
            <person name="Nielsen J."/>
        </authorList>
    </citation>
    <scope>NUCLEOTIDE SEQUENCE [LARGE SCALE GENOMIC DNA]</scope>
    <source>
        <strain evidence="4">IBT 11843</strain>
    </source>
</reference>
<evidence type="ECO:0000313" key="4">
    <source>
        <dbReference type="Proteomes" id="UP000191522"/>
    </source>
</evidence>
<feature type="compositionally biased region" description="Basic and acidic residues" evidence="1">
    <location>
        <begin position="181"/>
        <end position="195"/>
    </location>
</feature>
<dbReference type="AlphaFoldDB" id="A0A1V6PKT5"/>
<feature type="compositionally biased region" description="Acidic residues" evidence="1">
    <location>
        <begin position="557"/>
        <end position="566"/>
    </location>
</feature>
<sequence>MASTREERLQMRQRGAGTREIKAVDFGFSFGGPALGPSESAPLPIVPEPAAPTISTPPTLQGSQRFESQSKGKQQRTPGSARNSLPQRPSTYDIPSDDIPVQPRSNKRRKPNPPDTASDTPSRQIASQSRNGNSVPSGNRETGDTEVQALDALVADAPQPMVEDNAPEPQPSPLPEPSINDTRRTDKSPETDGGRTEASATSREQPTSRPGTPSGRARSPKAPLHETQAVAEQPKARPSSRGRGKSRSPPQPGNSGQEYQEERAKRVTQKSTSPITRKTTGSTTGALREHVASARATEVNPTQEPDATDVEAMVEEGDVNIEDVEPTSTAIEASPKPKRPRGRPSLTKKTTEVKNRPQSQAEHRKPTKRPRGRPSLAKKAAQAEGDGDENVPPNEATEATEATVATAEAPSKPKRSRGRPSLARKAAETAEVEDQSNSPVVPTQTTGESSGTAARRGRKKKAETRPEPEVDAEVEEPQAQEPETEPSPEARPGRTAKKTKRPTEAEPSPTEEQPEGEAPQETRRKTREREPRGETVPVTVHRLTNASALGSMYADEAGGEDEESADELSSHKTKLPNRGGVNPADVLSQICRETLEKTLTTLKNAIANETNPTKRAEWTRKRKAVESFGSELDGRLLDLSEMLDSNFVLGVQLKNSKRDMMDLRSHLYRVRRERESIALQMDAVRAKHMEEENAKKGRDTINNSLHSLELALDRSQNRPTTEPSSADLEFMLRTVADVSNRGPGARGGLLNQIRAFNAQLESTAHLLERK</sequence>
<feature type="compositionally biased region" description="Polar residues" evidence="1">
    <location>
        <begin position="198"/>
        <end position="211"/>
    </location>
</feature>
<name>A0A1V6PKT5_PENDC</name>
<dbReference type="SMART" id="SM00384">
    <property type="entry name" value="AT_hook"/>
    <property type="match status" value="3"/>
</dbReference>
<dbReference type="EMBL" id="MDYL01000002">
    <property type="protein sequence ID" value="OQD77668.1"/>
    <property type="molecule type" value="Genomic_DNA"/>
</dbReference>
<feature type="compositionally biased region" description="Polar residues" evidence="1">
    <location>
        <begin position="115"/>
        <end position="140"/>
    </location>
</feature>
<feature type="compositionally biased region" description="Acidic residues" evidence="1">
    <location>
        <begin position="469"/>
        <end position="486"/>
    </location>
</feature>
<dbReference type="OMA" id="SVMRIKG"/>
<dbReference type="Proteomes" id="UP000191522">
    <property type="component" value="Unassembled WGS sequence"/>
</dbReference>
<feature type="compositionally biased region" description="Low complexity" evidence="1">
    <location>
        <begin position="395"/>
        <end position="409"/>
    </location>
</feature>
<proteinExistence type="predicted"/>
<feature type="compositionally biased region" description="Basic and acidic residues" evidence="1">
    <location>
        <begin position="1"/>
        <end position="10"/>
    </location>
</feature>
<accession>A0A1V6PKT5</accession>
<organism evidence="3 4">
    <name type="scientific">Penicillium decumbens</name>
    <dbReference type="NCBI Taxonomy" id="69771"/>
    <lineage>
        <taxon>Eukaryota</taxon>
        <taxon>Fungi</taxon>
        <taxon>Dikarya</taxon>
        <taxon>Ascomycota</taxon>
        <taxon>Pezizomycotina</taxon>
        <taxon>Eurotiomycetes</taxon>
        <taxon>Eurotiomycetidae</taxon>
        <taxon>Eurotiales</taxon>
        <taxon>Aspergillaceae</taxon>
        <taxon>Penicillium</taxon>
    </lineage>
</organism>
<comment type="caution">
    <text evidence="3">The sequence shown here is derived from an EMBL/GenBank/DDBJ whole genome shotgun (WGS) entry which is preliminary data.</text>
</comment>
<keyword evidence="4" id="KW-1185">Reference proteome</keyword>
<evidence type="ECO:0000259" key="2">
    <source>
        <dbReference type="Pfam" id="PF20994"/>
    </source>
</evidence>
<feature type="compositionally biased region" description="Basic and acidic residues" evidence="1">
    <location>
        <begin position="520"/>
        <end position="533"/>
    </location>
</feature>
<dbReference type="PRINTS" id="PR00929">
    <property type="entry name" value="ATHOOK"/>
</dbReference>
<feature type="compositionally biased region" description="Polar residues" evidence="1">
    <location>
        <begin position="435"/>
        <end position="452"/>
    </location>
</feature>
<dbReference type="GO" id="GO:0003677">
    <property type="term" value="F:DNA binding"/>
    <property type="evidence" value="ECO:0007669"/>
    <property type="project" value="InterPro"/>
</dbReference>
<feature type="region of interest" description="Disordered" evidence="1">
    <location>
        <begin position="1"/>
        <end position="580"/>
    </location>
</feature>
<dbReference type="Pfam" id="PF20994">
    <property type="entry name" value="CENPU"/>
    <property type="match status" value="1"/>
</dbReference>
<protein>
    <recommendedName>
        <fullName evidence="2">Inner kinetochore subunit AME1 domain-containing protein</fullName>
    </recommendedName>
</protein>
<dbReference type="OrthoDB" id="5377952at2759"/>
<feature type="compositionally biased region" description="Acidic residues" evidence="1">
    <location>
        <begin position="306"/>
        <end position="325"/>
    </location>
</feature>
<feature type="domain" description="Inner kinetochore subunit AME1" evidence="2">
    <location>
        <begin position="531"/>
        <end position="762"/>
    </location>
</feature>
<evidence type="ECO:0000313" key="3">
    <source>
        <dbReference type="EMBL" id="OQD77668.1"/>
    </source>
</evidence>
<evidence type="ECO:0000256" key="1">
    <source>
        <dbReference type="SAM" id="MobiDB-lite"/>
    </source>
</evidence>
<dbReference type="InterPro" id="IPR048743">
    <property type="entry name" value="AME1"/>
</dbReference>
<gene>
    <name evidence="3" type="ORF">PENDEC_c002G00828</name>
</gene>
<dbReference type="InterPro" id="IPR017956">
    <property type="entry name" value="AT_hook_DNA-bd_motif"/>
</dbReference>